<dbReference type="InterPro" id="IPR004681">
    <property type="entry name" value="TRAP_DctM"/>
</dbReference>
<dbReference type="Pfam" id="PF06808">
    <property type="entry name" value="DctM"/>
    <property type="match status" value="1"/>
</dbReference>
<evidence type="ECO:0000256" key="4">
    <source>
        <dbReference type="ARBA" id="ARBA00022692"/>
    </source>
</evidence>
<dbReference type="NCBIfam" id="TIGR00786">
    <property type="entry name" value="dctM"/>
    <property type="match status" value="1"/>
</dbReference>
<evidence type="ECO:0000256" key="6">
    <source>
        <dbReference type="ARBA" id="ARBA00023136"/>
    </source>
</evidence>
<evidence type="ECO:0000256" key="2">
    <source>
        <dbReference type="ARBA" id="ARBA00022475"/>
    </source>
</evidence>
<dbReference type="EMBL" id="JANFPI010000004">
    <property type="protein sequence ID" value="MCX8998114.1"/>
    <property type="molecule type" value="Genomic_DNA"/>
</dbReference>
<dbReference type="Proteomes" id="UP001208771">
    <property type="component" value="Unassembled WGS sequence"/>
</dbReference>
<accession>A0AAE3N1S2</accession>
<keyword evidence="2" id="KW-1003">Cell membrane</keyword>
<comment type="function">
    <text evidence="7">Part of the tripartite ATP-independent periplasmic (TRAP) transport system.</text>
</comment>
<comment type="similarity">
    <text evidence="7">Belongs to the TRAP transporter large permease family.</text>
</comment>
<evidence type="ECO:0000256" key="7">
    <source>
        <dbReference type="RuleBase" id="RU369079"/>
    </source>
</evidence>
<keyword evidence="6 7" id="KW-0472">Membrane</keyword>
<evidence type="ECO:0000313" key="10">
    <source>
        <dbReference type="Proteomes" id="UP001208771"/>
    </source>
</evidence>
<dbReference type="GO" id="GO:0005886">
    <property type="term" value="C:plasma membrane"/>
    <property type="evidence" value="ECO:0007669"/>
    <property type="project" value="UniProtKB-SubCell"/>
</dbReference>
<reference evidence="9" key="1">
    <citation type="submission" date="2022-07" db="EMBL/GenBank/DDBJ databases">
        <title>Ectorhizobium quercum gen.nov., sp. nov.</title>
        <authorList>
            <person name="Ma T."/>
            <person name="Li Y."/>
        </authorList>
    </citation>
    <scope>NUCLEOTIDE SEQUENCE</scope>
    <source>
        <strain evidence="9">BDR2-2</strain>
    </source>
</reference>
<feature type="transmembrane region" description="Helical" evidence="7">
    <location>
        <begin position="57"/>
        <end position="80"/>
    </location>
</feature>
<keyword evidence="7" id="KW-0813">Transport</keyword>
<feature type="transmembrane region" description="Helical" evidence="7">
    <location>
        <begin position="5"/>
        <end position="20"/>
    </location>
</feature>
<gene>
    <name evidence="9" type="ORF">NOF55_13465</name>
</gene>
<protein>
    <recommendedName>
        <fullName evidence="7">TRAP transporter large permease protein</fullName>
    </recommendedName>
</protein>
<evidence type="ECO:0000256" key="3">
    <source>
        <dbReference type="ARBA" id="ARBA00022519"/>
    </source>
</evidence>
<sequence length="434" mass="45069">MSPIFVGTIGIVCMFLLMILRTPVAFAMLIVGFFGLWMLNGIWAAGAVLLTESYAAVSAYSLIVIPMFVLLGNVASAAGFSRGLYEAAFAWIGRFRGGLASASVIGCAAFSAVCGSSVATAVTIGKVALPEMRRRGYADGLSTGAIAAGGTLGFLIPPSTAFVIYAILTEESIGRLFMAGILPGLLMTALFIAAVLVVVSLNPAAGPRGEAVPFGRRIAVLGQAMPLVAVIVLSIGGIYIGAFTPVEASGIGAALVILLAVARRAISLAAFRQAVFDTVKTSAMLYMIVIGANVLNPFLAVTHIPTALGEGLATLGLGPYGSLAVIILTYIVLGMFLDGLAMLVVTIPIVFPVIVQNGFDPIWFGVVVVIVIEMSMITPPVGLNVFVVKGVAEDVPLTTIFRGILPFLLAMLTGLLLIILFPDIALLIPNTMFN</sequence>
<proteinExistence type="inferred from homology"/>
<dbReference type="AlphaFoldDB" id="A0AAE3N1S2"/>
<dbReference type="GO" id="GO:0022857">
    <property type="term" value="F:transmembrane transporter activity"/>
    <property type="evidence" value="ECO:0007669"/>
    <property type="project" value="UniProtKB-UniRule"/>
</dbReference>
<dbReference type="InterPro" id="IPR010656">
    <property type="entry name" value="DctM"/>
</dbReference>
<evidence type="ECO:0000259" key="8">
    <source>
        <dbReference type="Pfam" id="PF06808"/>
    </source>
</evidence>
<feature type="transmembrane region" description="Helical" evidence="7">
    <location>
        <begin position="174"/>
        <end position="199"/>
    </location>
</feature>
<evidence type="ECO:0000256" key="1">
    <source>
        <dbReference type="ARBA" id="ARBA00004429"/>
    </source>
</evidence>
<dbReference type="PANTHER" id="PTHR33362">
    <property type="entry name" value="SIALIC ACID TRAP TRANSPORTER PERMEASE PROTEIN SIAT-RELATED"/>
    <property type="match status" value="1"/>
</dbReference>
<organism evidence="9 10">
    <name type="scientific">Ectorhizobium quercum</name>
    <dbReference type="NCBI Taxonomy" id="2965071"/>
    <lineage>
        <taxon>Bacteria</taxon>
        <taxon>Pseudomonadati</taxon>
        <taxon>Pseudomonadota</taxon>
        <taxon>Alphaproteobacteria</taxon>
        <taxon>Hyphomicrobiales</taxon>
        <taxon>Rhizobiaceae</taxon>
        <taxon>Ectorhizobium</taxon>
    </lineage>
</organism>
<keyword evidence="10" id="KW-1185">Reference proteome</keyword>
<comment type="subcellular location">
    <subcellularLocation>
        <location evidence="1 7">Cell inner membrane</location>
        <topology evidence="1 7">Multi-pass membrane protein</topology>
    </subcellularLocation>
</comment>
<feature type="transmembrane region" description="Helical" evidence="7">
    <location>
        <begin position="220"/>
        <end position="242"/>
    </location>
</feature>
<keyword evidence="5 7" id="KW-1133">Transmembrane helix</keyword>
<feature type="transmembrane region" description="Helical" evidence="7">
    <location>
        <begin position="403"/>
        <end position="428"/>
    </location>
</feature>
<feature type="transmembrane region" description="Helical" evidence="7">
    <location>
        <begin position="145"/>
        <end position="168"/>
    </location>
</feature>
<feature type="transmembrane region" description="Helical" evidence="7">
    <location>
        <begin position="283"/>
        <end position="304"/>
    </location>
</feature>
<dbReference type="RefSeq" id="WP_306411901.1">
    <property type="nucleotide sequence ID" value="NZ_JANFPI010000004.1"/>
</dbReference>
<feature type="transmembrane region" description="Helical" evidence="7">
    <location>
        <begin position="324"/>
        <end position="355"/>
    </location>
</feature>
<keyword evidence="4 7" id="KW-0812">Transmembrane</keyword>
<feature type="transmembrane region" description="Helical" evidence="7">
    <location>
        <begin position="100"/>
        <end position="124"/>
    </location>
</feature>
<evidence type="ECO:0000313" key="9">
    <source>
        <dbReference type="EMBL" id="MCX8998114.1"/>
    </source>
</evidence>
<keyword evidence="3 7" id="KW-0997">Cell inner membrane</keyword>
<feature type="transmembrane region" description="Helical" evidence="7">
    <location>
        <begin position="26"/>
        <end position="50"/>
    </location>
</feature>
<feature type="transmembrane region" description="Helical" evidence="7">
    <location>
        <begin position="248"/>
        <end position="271"/>
    </location>
</feature>
<name>A0AAE3N1S2_9HYPH</name>
<dbReference type="PIRSF" id="PIRSF006066">
    <property type="entry name" value="HI0050"/>
    <property type="match status" value="1"/>
</dbReference>
<feature type="domain" description="TRAP C4-dicarboxylate transport system permease DctM subunit" evidence="8">
    <location>
        <begin position="11"/>
        <end position="423"/>
    </location>
</feature>
<dbReference type="PANTHER" id="PTHR33362:SF5">
    <property type="entry name" value="C4-DICARBOXYLATE TRAP TRANSPORTER LARGE PERMEASE PROTEIN DCTM"/>
    <property type="match status" value="1"/>
</dbReference>
<comment type="subunit">
    <text evidence="7">The complex comprises the extracytoplasmic solute receptor protein and the two transmembrane proteins.</text>
</comment>
<comment type="caution">
    <text evidence="9">The sequence shown here is derived from an EMBL/GenBank/DDBJ whole genome shotgun (WGS) entry which is preliminary data.</text>
</comment>
<feature type="transmembrane region" description="Helical" evidence="7">
    <location>
        <begin position="362"/>
        <end position="383"/>
    </location>
</feature>
<evidence type="ECO:0000256" key="5">
    <source>
        <dbReference type="ARBA" id="ARBA00022989"/>
    </source>
</evidence>